<dbReference type="GO" id="GO:0016887">
    <property type="term" value="F:ATP hydrolysis activity"/>
    <property type="evidence" value="ECO:0007669"/>
    <property type="project" value="UniProtKB-UniRule"/>
</dbReference>
<dbReference type="Gene3D" id="1.10.150.300">
    <property type="entry name" value="TGS-like domain"/>
    <property type="match status" value="1"/>
</dbReference>
<evidence type="ECO:0000313" key="9">
    <source>
        <dbReference type="EMBL" id="SDC26018.1"/>
    </source>
</evidence>
<evidence type="ECO:0000259" key="7">
    <source>
        <dbReference type="PROSITE" id="PS51710"/>
    </source>
</evidence>
<dbReference type="FunFam" id="3.10.20.30:FF:000001">
    <property type="entry name" value="Ribosome-binding ATPase YchF"/>
    <property type="match status" value="1"/>
</dbReference>
<dbReference type="Pfam" id="PF06071">
    <property type="entry name" value="YchF-GTPase_C"/>
    <property type="match status" value="1"/>
</dbReference>
<dbReference type="PROSITE" id="PS51710">
    <property type="entry name" value="G_OBG"/>
    <property type="match status" value="1"/>
</dbReference>
<dbReference type="PRINTS" id="PR00326">
    <property type="entry name" value="GTP1OBG"/>
</dbReference>
<dbReference type="GO" id="GO:0005524">
    <property type="term" value="F:ATP binding"/>
    <property type="evidence" value="ECO:0007669"/>
    <property type="project" value="UniProtKB-UniRule"/>
</dbReference>
<dbReference type="InterPro" id="IPR004396">
    <property type="entry name" value="ATPase_YchF/OLA1"/>
</dbReference>
<dbReference type="OrthoDB" id="9810373at2"/>
<reference evidence="10" key="1">
    <citation type="submission" date="2016-10" db="EMBL/GenBank/DDBJ databases">
        <authorList>
            <person name="Varghese N."/>
            <person name="Submissions S."/>
        </authorList>
    </citation>
    <scope>NUCLEOTIDE SEQUENCE [LARGE SCALE GENOMIC DNA]</scope>
    <source>
        <strain evidence="10">DSM 8415</strain>
    </source>
</reference>
<dbReference type="CDD" id="cd01900">
    <property type="entry name" value="YchF"/>
    <property type="match status" value="1"/>
</dbReference>
<evidence type="ECO:0000256" key="1">
    <source>
        <dbReference type="ARBA" id="ARBA00001946"/>
    </source>
</evidence>
<keyword evidence="3 6" id="KW-0547">Nucleotide-binding</keyword>
<dbReference type="Gene3D" id="3.10.20.30">
    <property type="match status" value="1"/>
</dbReference>
<dbReference type="GO" id="GO:0046872">
    <property type="term" value="F:metal ion binding"/>
    <property type="evidence" value="ECO:0007669"/>
    <property type="project" value="UniProtKB-KW"/>
</dbReference>
<dbReference type="InterPro" id="IPR031167">
    <property type="entry name" value="G_OBG"/>
</dbReference>
<protein>
    <recommendedName>
        <fullName evidence="6">Ribosome-binding ATPase YchF</fullName>
    </recommendedName>
</protein>
<dbReference type="CDD" id="cd04867">
    <property type="entry name" value="TGS_YchF_OLA1"/>
    <property type="match status" value="1"/>
</dbReference>
<dbReference type="PANTHER" id="PTHR23305">
    <property type="entry name" value="OBG GTPASE FAMILY"/>
    <property type="match status" value="1"/>
</dbReference>
<dbReference type="Gene3D" id="3.40.50.300">
    <property type="entry name" value="P-loop containing nucleotide triphosphate hydrolases"/>
    <property type="match status" value="1"/>
</dbReference>
<dbReference type="RefSeq" id="WP_092128034.1">
    <property type="nucleotide sequence ID" value="NZ_FMYU01000003.1"/>
</dbReference>
<dbReference type="EMBL" id="FMYU01000003">
    <property type="protein sequence ID" value="SDC26018.1"/>
    <property type="molecule type" value="Genomic_DNA"/>
</dbReference>
<dbReference type="HAMAP" id="MF_00944">
    <property type="entry name" value="YchF_OLA1_ATPase"/>
    <property type="match status" value="1"/>
</dbReference>
<dbReference type="SUPFAM" id="SSF81271">
    <property type="entry name" value="TGS-like"/>
    <property type="match status" value="1"/>
</dbReference>
<dbReference type="InterPro" id="IPR012676">
    <property type="entry name" value="TGS-like"/>
</dbReference>
<gene>
    <name evidence="6" type="primary">ychF</name>
    <name evidence="9" type="ORF">SAMN05660835_00562</name>
</gene>
<comment type="similarity">
    <text evidence="6">Belongs to the TRAFAC class OBG-HflX-like GTPase superfamily. OBG GTPase family. YchF/OLA1 subfamily.</text>
</comment>
<evidence type="ECO:0000313" key="10">
    <source>
        <dbReference type="Proteomes" id="UP000199411"/>
    </source>
</evidence>
<evidence type="ECO:0000256" key="3">
    <source>
        <dbReference type="ARBA" id="ARBA00022741"/>
    </source>
</evidence>
<keyword evidence="5" id="KW-0460">Magnesium</keyword>
<comment type="function">
    <text evidence="6">ATPase that binds to both the 70S ribosome and the 50S ribosomal subunit in a nucleotide-independent manner.</text>
</comment>
<dbReference type="InterPro" id="IPR012675">
    <property type="entry name" value="Beta-grasp_dom_sf"/>
</dbReference>
<dbReference type="GO" id="GO:0005737">
    <property type="term" value="C:cytoplasm"/>
    <property type="evidence" value="ECO:0007669"/>
    <property type="project" value="TreeGrafter"/>
</dbReference>
<dbReference type="Pfam" id="PF01926">
    <property type="entry name" value="MMR_HSR1"/>
    <property type="match status" value="1"/>
</dbReference>
<dbReference type="InterPro" id="IPR027417">
    <property type="entry name" value="P-loop_NTPase"/>
</dbReference>
<accession>A0A1G6K563</accession>
<dbReference type="GO" id="GO:0005525">
    <property type="term" value="F:GTP binding"/>
    <property type="evidence" value="ECO:0007669"/>
    <property type="project" value="InterPro"/>
</dbReference>
<feature type="domain" description="TGS" evidence="8">
    <location>
        <begin position="269"/>
        <end position="352"/>
    </location>
</feature>
<keyword evidence="10" id="KW-1185">Reference proteome</keyword>
<dbReference type="InterPro" id="IPR013029">
    <property type="entry name" value="YchF_C"/>
</dbReference>
<dbReference type="InterPro" id="IPR023192">
    <property type="entry name" value="TGS-like_dom_sf"/>
</dbReference>
<dbReference type="SUPFAM" id="SSF52540">
    <property type="entry name" value="P-loop containing nucleoside triphosphate hydrolases"/>
    <property type="match status" value="1"/>
</dbReference>
<organism evidence="9 10">
    <name type="scientific">Desulfurella multipotens</name>
    <dbReference type="NCBI Taxonomy" id="79269"/>
    <lineage>
        <taxon>Bacteria</taxon>
        <taxon>Pseudomonadati</taxon>
        <taxon>Campylobacterota</taxon>
        <taxon>Desulfurellia</taxon>
        <taxon>Desulfurellales</taxon>
        <taxon>Desulfurellaceae</taxon>
        <taxon>Desulfurella</taxon>
    </lineage>
</organism>
<evidence type="ECO:0000256" key="6">
    <source>
        <dbReference type="HAMAP-Rule" id="MF_00944"/>
    </source>
</evidence>
<sequence length="354" mass="39380">MALECGIVGLPNVGKSTTFNALSKATAKSSNFPFCTIEPNVGIAIVKDERIDALVDLVKPANVVYPTVKFVDIAGLVKGASKGEGLGNQFLSHIRDVNIIVHLVRCFEDEDIIHVEGSIDPKRDMEIISTELILSDLQIIENRLAKAKKTNKQEAGILEEIKLKLEKGERLVNLKAEEENIAKELKLISAKKVIYVANVDEKSINGNKYTEIVEKIASQEKAPFMIISSKIEEDLAQMEDEEKKEYLEMLGLKESGLEKLSKLSYTLLDLITFFTAGPKEVRGWPIKKGTTAKKAAGEIHSDIERGFIRAEVTSFDDYIKSGGEKQAKEMGLVRLEGKDYIIQDGDIVYFRFNV</sequence>
<dbReference type="InterPro" id="IPR006073">
    <property type="entry name" value="GTP-bd"/>
</dbReference>
<dbReference type="PIRSF" id="PIRSF006641">
    <property type="entry name" value="CHP00092"/>
    <property type="match status" value="1"/>
</dbReference>
<comment type="cofactor">
    <cofactor evidence="1">
        <name>Mg(2+)</name>
        <dbReference type="ChEBI" id="CHEBI:18420"/>
    </cofactor>
</comment>
<evidence type="ECO:0000256" key="5">
    <source>
        <dbReference type="ARBA" id="ARBA00022842"/>
    </source>
</evidence>
<dbReference type="AlphaFoldDB" id="A0A1G6K563"/>
<evidence type="ECO:0000259" key="8">
    <source>
        <dbReference type="PROSITE" id="PS51880"/>
    </source>
</evidence>
<dbReference type="InterPro" id="IPR004095">
    <property type="entry name" value="TGS"/>
</dbReference>
<evidence type="ECO:0000256" key="2">
    <source>
        <dbReference type="ARBA" id="ARBA00022723"/>
    </source>
</evidence>
<feature type="domain" description="OBG-type G" evidence="7">
    <location>
        <begin position="3"/>
        <end position="247"/>
    </location>
</feature>
<proteinExistence type="inferred from homology"/>
<dbReference type="PANTHER" id="PTHR23305:SF18">
    <property type="entry name" value="OBG-TYPE G DOMAIN-CONTAINING PROTEIN"/>
    <property type="match status" value="1"/>
</dbReference>
<name>A0A1G6K563_9BACT</name>
<dbReference type="InterPro" id="IPR041706">
    <property type="entry name" value="YchF_N"/>
</dbReference>
<dbReference type="GO" id="GO:0043023">
    <property type="term" value="F:ribosomal large subunit binding"/>
    <property type="evidence" value="ECO:0007669"/>
    <property type="project" value="UniProtKB-UniRule"/>
</dbReference>
<keyword evidence="2" id="KW-0479">Metal-binding</keyword>
<evidence type="ECO:0000256" key="4">
    <source>
        <dbReference type="ARBA" id="ARBA00022840"/>
    </source>
</evidence>
<dbReference type="FunFam" id="1.10.150.300:FF:000001">
    <property type="entry name" value="Ribosome-binding ATPase YchF"/>
    <property type="match status" value="1"/>
</dbReference>
<keyword evidence="4 6" id="KW-0067">ATP-binding</keyword>
<dbReference type="PROSITE" id="PS51880">
    <property type="entry name" value="TGS"/>
    <property type="match status" value="1"/>
</dbReference>
<dbReference type="Proteomes" id="UP000199411">
    <property type="component" value="Unassembled WGS sequence"/>
</dbReference>
<feature type="binding site" evidence="6">
    <location>
        <begin position="12"/>
        <end position="17"/>
    </location>
    <ligand>
        <name>ATP</name>
        <dbReference type="ChEBI" id="CHEBI:30616"/>
    </ligand>
</feature>
<dbReference type="NCBIfam" id="TIGR00092">
    <property type="entry name" value="redox-regulated ATPase YchF"/>
    <property type="match status" value="1"/>
</dbReference>